<dbReference type="InterPro" id="IPR021322">
    <property type="entry name" value="DUF2924"/>
</dbReference>
<protein>
    <recommendedName>
        <fullName evidence="3">DUF2924 domain-containing protein</fullName>
    </recommendedName>
</protein>
<dbReference type="OrthoDB" id="284135at2"/>
<name>A0A3D9F6D1_9SPHN</name>
<proteinExistence type="predicted"/>
<dbReference type="Pfam" id="PF11149">
    <property type="entry name" value="DUF2924"/>
    <property type="match status" value="1"/>
</dbReference>
<reference evidence="1 2" key="1">
    <citation type="submission" date="2018-07" db="EMBL/GenBank/DDBJ databases">
        <title>Genomic Encyclopedia of Type Strains, Phase IV (KMG-IV): sequencing the most valuable type-strain genomes for metagenomic binning, comparative biology and taxonomic classification.</title>
        <authorList>
            <person name="Goeker M."/>
        </authorList>
    </citation>
    <scope>NUCLEOTIDE SEQUENCE [LARGE SCALE GENOMIC DNA]</scope>
    <source>
        <strain evidence="1 2">DSM 26725</strain>
    </source>
</reference>
<feature type="non-terminal residue" evidence="1">
    <location>
        <position position="1"/>
    </location>
</feature>
<keyword evidence="2" id="KW-1185">Reference proteome</keyword>
<evidence type="ECO:0000313" key="1">
    <source>
        <dbReference type="EMBL" id="RED11401.1"/>
    </source>
</evidence>
<comment type="caution">
    <text evidence="1">The sequence shown here is derived from an EMBL/GenBank/DDBJ whole genome shotgun (WGS) entry which is preliminary data.</text>
</comment>
<evidence type="ECO:0008006" key="3">
    <source>
        <dbReference type="Google" id="ProtNLM"/>
    </source>
</evidence>
<dbReference type="AlphaFoldDB" id="A0A3D9F6D1"/>
<sequence length="60" mass="6806">EWQSKTYHVLVLDDGFEHDGRHYTSLSQIARAITGAHWSGPRFFGLKKRKAPPKRGKANG</sequence>
<dbReference type="RefSeq" id="WP_116237441.1">
    <property type="nucleotide sequence ID" value="NZ_QRDP01000009.1"/>
</dbReference>
<dbReference type="Proteomes" id="UP000256310">
    <property type="component" value="Unassembled WGS sequence"/>
</dbReference>
<gene>
    <name evidence="1" type="ORF">DFR46_2951</name>
</gene>
<dbReference type="EMBL" id="QRDP01000009">
    <property type="protein sequence ID" value="RED11401.1"/>
    <property type="molecule type" value="Genomic_DNA"/>
</dbReference>
<evidence type="ECO:0000313" key="2">
    <source>
        <dbReference type="Proteomes" id="UP000256310"/>
    </source>
</evidence>
<accession>A0A3D9F6D1</accession>
<organism evidence="1 2">
    <name type="scientific">Parasphingopyxis lamellibrachiae</name>
    <dbReference type="NCBI Taxonomy" id="680125"/>
    <lineage>
        <taxon>Bacteria</taxon>
        <taxon>Pseudomonadati</taxon>
        <taxon>Pseudomonadota</taxon>
        <taxon>Alphaproteobacteria</taxon>
        <taxon>Sphingomonadales</taxon>
        <taxon>Sphingomonadaceae</taxon>
        <taxon>Parasphingopyxis</taxon>
    </lineage>
</organism>